<evidence type="ECO:0000256" key="2">
    <source>
        <dbReference type="ARBA" id="ARBA00022645"/>
    </source>
</evidence>
<keyword evidence="3" id="KW-0645">Protease</keyword>
<evidence type="ECO:0000313" key="10">
    <source>
        <dbReference type="Proteomes" id="UP000061457"/>
    </source>
</evidence>
<name>A0A0S2K249_9GAMM</name>
<dbReference type="Pfam" id="PF17676">
    <property type="entry name" value="Peptidase_S66C"/>
    <property type="match status" value="1"/>
</dbReference>
<feature type="active site" description="Charge relay system" evidence="6">
    <location>
        <position position="240"/>
    </location>
</feature>
<dbReference type="AlphaFoldDB" id="A0A0S2K249"/>
<dbReference type="Gene3D" id="3.40.50.10740">
    <property type="entry name" value="Class I glutamine amidotransferase-like"/>
    <property type="match status" value="1"/>
</dbReference>
<gene>
    <name evidence="9" type="ORF">PP2015_1613</name>
</gene>
<dbReference type="PANTHER" id="PTHR30237:SF2">
    <property type="entry name" value="MUREIN TETRAPEPTIDE CARBOXYPEPTIDASE"/>
    <property type="match status" value="1"/>
</dbReference>
<dbReference type="Gene3D" id="3.50.30.60">
    <property type="entry name" value="LD-carboxypeptidase A C-terminal domain-like"/>
    <property type="match status" value="1"/>
</dbReference>
<feature type="domain" description="LD-carboxypeptidase C-terminal" evidence="8">
    <location>
        <begin position="204"/>
        <end position="320"/>
    </location>
</feature>
<evidence type="ECO:0000256" key="3">
    <source>
        <dbReference type="ARBA" id="ARBA00022670"/>
    </source>
</evidence>
<feature type="active site" description="Charge relay system" evidence="6">
    <location>
        <position position="308"/>
    </location>
</feature>
<dbReference type="Pfam" id="PF02016">
    <property type="entry name" value="Peptidase_S66"/>
    <property type="match status" value="1"/>
</dbReference>
<evidence type="ECO:0000313" key="9">
    <source>
        <dbReference type="EMBL" id="ALO42115.1"/>
    </source>
</evidence>
<dbReference type="InterPro" id="IPR029062">
    <property type="entry name" value="Class_I_gatase-like"/>
</dbReference>
<proteinExistence type="inferred from homology"/>
<protein>
    <recommendedName>
        <fullName evidence="11">LD-carboxypeptidase</fullName>
    </recommendedName>
</protein>
<dbReference type="RefSeq" id="WP_058029798.1">
    <property type="nucleotide sequence ID" value="NZ_CP013187.1"/>
</dbReference>
<feature type="active site" description="Nucleophile" evidence="6">
    <location>
        <position position="110"/>
    </location>
</feature>
<dbReference type="SUPFAM" id="SSF141986">
    <property type="entry name" value="LD-carboxypeptidase A C-terminal domain-like"/>
    <property type="match status" value="1"/>
</dbReference>
<dbReference type="STRING" id="161398.PP2015_1613"/>
<dbReference type="InterPro" id="IPR027461">
    <property type="entry name" value="Carboxypeptidase_A_C_sf"/>
</dbReference>
<keyword evidence="5" id="KW-0720">Serine protease</keyword>
<accession>A0A0S2K249</accession>
<dbReference type="InterPro" id="IPR003507">
    <property type="entry name" value="S66_fam"/>
</dbReference>
<evidence type="ECO:0000256" key="4">
    <source>
        <dbReference type="ARBA" id="ARBA00022801"/>
    </source>
</evidence>
<evidence type="ECO:0000256" key="5">
    <source>
        <dbReference type="ARBA" id="ARBA00022825"/>
    </source>
</evidence>
<keyword evidence="4" id="KW-0378">Hydrolase</keyword>
<feature type="domain" description="LD-carboxypeptidase N-terminal" evidence="7">
    <location>
        <begin position="13"/>
        <end position="129"/>
    </location>
</feature>
<keyword evidence="10" id="KW-1185">Reference proteome</keyword>
<sequence>MKIPTKLKEGCKIAVCTFSSPVPLSFEKRFQECIKTLKSFGLDVYVDENVLSDQAISKQCIANSLNKYLCDDKYDAVIPPWGGDFALEVLPLLDWETIAKSKPKWIFGFSDISTLATAITSRVGWYTIHSANFMQIAGNEDCNYVKSLFDLLFNAAQGYSFEQKSSSFHEFDYPDYQSEPLSSYSLDTLSELIIINNNEQTTLKGSLIGGCIDTLQLTMGSEFLSLKNMWDSKDIIVYLENAELSPTQYKRALLSLKIKGFFSNCSCILIGRNKFEYSNYKLGNEEFILNEVFADLSIPVFGNLDIGHVSPNLTLVNGATTLVNFAKNKIIIKQELM</sequence>
<dbReference type="EMBL" id="CP013187">
    <property type="protein sequence ID" value="ALO42115.1"/>
    <property type="molecule type" value="Genomic_DNA"/>
</dbReference>
<comment type="similarity">
    <text evidence="1">Belongs to the peptidase S66 family.</text>
</comment>
<dbReference type="GO" id="GO:0008236">
    <property type="term" value="F:serine-type peptidase activity"/>
    <property type="evidence" value="ECO:0007669"/>
    <property type="project" value="UniProtKB-KW"/>
</dbReference>
<evidence type="ECO:0008006" key="11">
    <source>
        <dbReference type="Google" id="ProtNLM"/>
    </source>
</evidence>
<evidence type="ECO:0000259" key="8">
    <source>
        <dbReference type="Pfam" id="PF17676"/>
    </source>
</evidence>
<dbReference type="InterPro" id="IPR040449">
    <property type="entry name" value="Peptidase_S66_N"/>
</dbReference>
<keyword evidence="2" id="KW-0121">Carboxypeptidase</keyword>
<dbReference type="GO" id="GO:0004180">
    <property type="term" value="F:carboxypeptidase activity"/>
    <property type="evidence" value="ECO:0007669"/>
    <property type="project" value="UniProtKB-KW"/>
</dbReference>
<dbReference type="OrthoDB" id="9807329at2"/>
<dbReference type="PATRIC" id="fig|161398.10.peg.1638"/>
<dbReference type="InterPro" id="IPR027478">
    <property type="entry name" value="LdcA_N"/>
</dbReference>
<dbReference type="PIRSF" id="PIRSF028757">
    <property type="entry name" value="LD-carboxypeptidase"/>
    <property type="match status" value="1"/>
</dbReference>
<dbReference type="SUPFAM" id="SSF52317">
    <property type="entry name" value="Class I glutamine amidotransferase-like"/>
    <property type="match status" value="1"/>
</dbReference>
<dbReference type="KEGG" id="pphe:PP2015_1613"/>
<dbReference type="GO" id="GO:0006508">
    <property type="term" value="P:proteolysis"/>
    <property type="evidence" value="ECO:0007669"/>
    <property type="project" value="UniProtKB-KW"/>
</dbReference>
<dbReference type="CDD" id="cd07062">
    <property type="entry name" value="Peptidase_S66_mccF_like"/>
    <property type="match status" value="1"/>
</dbReference>
<dbReference type="PANTHER" id="PTHR30237">
    <property type="entry name" value="MURAMOYLTETRAPEPTIDE CARBOXYPEPTIDASE"/>
    <property type="match status" value="1"/>
</dbReference>
<dbReference type="Proteomes" id="UP000061457">
    <property type="component" value="Chromosome I"/>
</dbReference>
<reference evidence="9 10" key="1">
    <citation type="submission" date="2015-11" db="EMBL/GenBank/DDBJ databases">
        <authorList>
            <person name="Zhang Y."/>
            <person name="Guo Z."/>
        </authorList>
    </citation>
    <scope>NUCLEOTIDE SEQUENCE [LARGE SCALE GENOMIC DNA]</scope>
    <source>
        <strain evidence="9 10">KCTC 12086</strain>
    </source>
</reference>
<organism evidence="9 10">
    <name type="scientific">Pseudoalteromonas phenolica</name>
    <dbReference type="NCBI Taxonomy" id="161398"/>
    <lineage>
        <taxon>Bacteria</taxon>
        <taxon>Pseudomonadati</taxon>
        <taxon>Pseudomonadota</taxon>
        <taxon>Gammaproteobacteria</taxon>
        <taxon>Alteromonadales</taxon>
        <taxon>Pseudoalteromonadaceae</taxon>
        <taxon>Pseudoalteromonas</taxon>
    </lineage>
</organism>
<evidence type="ECO:0000256" key="1">
    <source>
        <dbReference type="ARBA" id="ARBA00010233"/>
    </source>
</evidence>
<evidence type="ECO:0000259" key="7">
    <source>
        <dbReference type="Pfam" id="PF02016"/>
    </source>
</evidence>
<dbReference type="InterPro" id="IPR040921">
    <property type="entry name" value="Peptidase_S66C"/>
</dbReference>
<evidence type="ECO:0000256" key="6">
    <source>
        <dbReference type="PIRSR" id="PIRSR028757-1"/>
    </source>
</evidence>